<comment type="caution">
    <text evidence="1">The sequence shown here is derived from an EMBL/GenBank/DDBJ whole genome shotgun (WGS) entry which is preliminary data.</text>
</comment>
<keyword evidence="2" id="KW-1185">Reference proteome</keyword>
<sequence length="140" mass="16519">MILYEAKDAYDLAKKGWFLTRPGYVYGNGVYLAFGTFPGCLRTGKIDLESFEGHQWKLLTFEELIRLTGYYPNTTNTIYNVLVDTPYTFEVATHHMDMNHYLVDSKYTSADFRNPFKYDEIWGEFFAQEKERIKEKCYPV</sequence>
<gene>
    <name evidence="1" type="ORF">N1032_25345</name>
</gene>
<organism evidence="1 2">
    <name type="scientific">Herbiconiux daphne</name>
    <dbReference type="NCBI Taxonomy" id="2970914"/>
    <lineage>
        <taxon>Bacteria</taxon>
        <taxon>Bacillati</taxon>
        <taxon>Actinomycetota</taxon>
        <taxon>Actinomycetes</taxon>
        <taxon>Micrococcales</taxon>
        <taxon>Microbacteriaceae</taxon>
        <taxon>Herbiconiux</taxon>
    </lineage>
</organism>
<dbReference type="RefSeq" id="WP_259543359.1">
    <property type="nucleotide sequence ID" value="NZ_JANLCJ010000377.1"/>
</dbReference>
<evidence type="ECO:0000313" key="1">
    <source>
        <dbReference type="EMBL" id="MCS5737057.1"/>
    </source>
</evidence>
<accession>A0ABT2HAX4</accession>
<name>A0ABT2HAX4_9MICO</name>
<proteinExistence type="predicted"/>
<reference evidence="1" key="1">
    <citation type="submission" date="2022-08" db="EMBL/GenBank/DDBJ databases">
        <authorList>
            <person name="Deng Y."/>
            <person name="Han X.-F."/>
            <person name="Zhang Y.-Q."/>
        </authorList>
    </citation>
    <scope>NUCLEOTIDE SEQUENCE</scope>
    <source>
        <strain evidence="1">CPCC 203386</strain>
    </source>
</reference>
<protein>
    <submittedName>
        <fullName evidence="1">Uncharacterized protein</fullName>
    </submittedName>
</protein>
<evidence type="ECO:0000313" key="2">
    <source>
        <dbReference type="Proteomes" id="UP001165586"/>
    </source>
</evidence>
<dbReference type="EMBL" id="JANLCJ010000377">
    <property type="protein sequence ID" value="MCS5737057.1"/>
    <property type="molecule type" value="Genomic_DNA"/>
</dbReference>
<dbReference type="Proteomes" id="UP001165586">
    <property type="component" value="Unassembled WGS sequence"/>
</dbReference>